<dbReference type="Gene3D" id="1.10.10.10">
    <property type="entry name" value="Winged helix-like DNA-binding domain superfamily/Winged helix DNA-binding domain"/>
    <property type="match status" value="1"/>
</dbReference>
<dbReference type="Pfam" id="PF07510">
    <property type="entry name" value="GmrSD_C"/>
    <property type="match status" value="1"/>
</dbReference>
<accession>A0ABZ1AUL6</accession>
<reference evidence="4 5" key="1">
    <citation type="submission" date="2023-12" db="EMBL/GenBank/DDBJ databases">
        <title>Blastococcus brunescens sp. nov., an actonobacterium isolated from sandstone collected in sahara desert.</title>
        <authorList>
            <person name="Gtari M."/>
            <person name="Ghodhbane F."/>
        </authorList>
    </citation>
    <scope>NUCLEOTIDE SEQUENCE [LARGE SCALE GENOMIC DNA]</scope>
    <source>
        <strain evidence="4 5">BMG 8361</strain>
    </source>
</reference>
<evidence type="ECO:0000256" key="1">
    <source>
        <dbReference type="ARBA" id="ARBA00022763"/>
    </source>
</evidence>
<evidence type="ECO:0000313" key="4">
    <source>
        <dbReference type="EMBL" id="WRL62195.1"/>
    </source>
</evidence>
<name>A0ABZ1AUL6_9ACTN</name>
<evidence type="ECO:0000313" key="5">
    <source>
        <dbReference type="Proteomes" id="UP001324287"/>
    </source>
</evidence>
<proteinExistence type="predicted"/>
<dbReference type="RefSeq" id="WP_324273550.1">
    <property type="nucleotide sequence ID" value="NZ_CP141261.1"/>
</dbReference>
<evidence type="ECO:0000259" key="2">
    <source>
        <dbReference type="Pfam" id="PF01035"/>
    </source>
</evidence>
<sequence length="476" mass="51940">MVRRLIVGRATQGLNRILLATVHEMPQDLPVEEAVRVYLSTGRKHYGSDADVAAAVATAPFYLTGRPNQRNLVLRWLEESYDSKEPVALGGLTIEHVLPQTLTDSWISELGVAADEDPEQAHAELVHTLANLTLTGYNSVLSNSPFHVKREQLATSGLRMNQEIAIEEHWGVSQLKARANRLAARITETWPGPVAGALPAGGPNWPLLATALAALPAGSWTSYGDLAALIGSHAVPVGQYIAGNPVPNAHRVLKAAGVVSPDFRWLEPGRTDSPEQMLRDEGVEFDSGRASKAQRFTSSELAALVGLEPETLPAELSVPAADTQTELRDTFISQLGEAQSPETVHGVLALLDGWTRLGGRLEFGEAGEVSCYLMATDATRLSDKVWPFTIYPSGKVEVVFQYMLYRSPFDSWELRDEFRRRLNEVSGVDLPVAKVSMRPGFHVDVTVTQSARDCLLRGLEWFRGQAVGLSDDVQHG</sequence>
<dbReference type="Pfam" id="PF01035">
    <property type="entry name" value="DNA_binding_1"/>
    <property type="match status" value="1"/>
</dbReference>
<protein>
    <submittedName>
        <fullName evidence="4">DUF1524 domain-containing protein</fullName>
    </submittedName>
</protein>
<dbReference type="EMBL" id="CP141261">
    <property type="protein sequence ID" value="WRL62195.1"/>
    <property type="molecule type" value="Genomic_DNA"/>
</dbReference>
<dbReference type="PANTHER" id="PTHR35149">
    <property type="entry name" value="SLL5132 PROTEIN"/>
    <property type="match status" value="1"/>
</dbReference>
<dbReference type="PANTHER" id="PTHR35149:SF1">
    <property type="entry name" value="DUF5655 DOMAIN-CONTAINING PROTEIN"/>
    <property type="match status" value="1"/>
</dbReference>
<dbReference type="SUPFAM" id="SSF46767">
    <property type="entry name" value="Methylated DNA-protein cysteine methyltransferase, C-terminal domain"/>
    <property type="match status" value="1"/>
</dbReference>
<feature type="domain" description="Methylated-DNA-[protein]-cysteine S-methyltransferase DNA binding" evidence="2">
    <location>
        <begin position="210"/>
        <end position="283"/>
    </location>
</feature>
<organism evidence="4 5">
    <name type="scientific">Blastococcus brunescens</name>
    <dbReference type="NCBI Taxonomy" id="1564165"/>
    <lineage>
        <taxon>Bacteria</taxon>
        <taxon>Bacillati</taxon>
        <taxon>Actinomycetota</taxon>
        <taxon>Actinomycetes</taxon>
        <taxon>Geodermatophilales</taxon>
        <taxon>Geodermatophilaceae</taxon>
        <taxon>Blastococcus</taxon>
    </lineage>
</organism>
<dbReference type="Proteomes" id="UP001324287">
    <property type="component" value="Chromosome"/>
</dbReference>
<dbReference type="InterPro" id="IPR014048">
    <property type="entry name" value="MethylDNA_cys_MeTrfase_DNA-bd"/>
</dbReference>
<evidence type="ECO:0000259" key="3">
    <source>
        <dbReference type="Pfam" id="PF07510"/>
    </source>
</evidence>
<keyword evidence="5" id="KW-1185">Reference proteome</keyword>
<keyword evidence="1" id="KW-0227">DNA damage</keyword>
<dbReference type="InterPro" id="IPR036388">
    <property type="entry name" value="WH-like_DNA-bd_sf"/>
</dbReference>
<dbReference type="InterPro" id="IPR011089">
    <property type="entry name" value="GmrSD_C"/>
</dbReference>
<feature type="domain" description="GmrSD restriction endonucleases C-terminal" evidence="3">
    <location>
        <begin position="48"/>
        <end position="184"/>
    </location>
</feature>
<dbReference type="InterPro" id="IPR036217">
    <property type="entry name" value="MethylDNA_cys_MeTrfase_DNAb"/>
</dbReference>
<gene>
    <name evidence="4" type="ORF">U6N30_19375</name>
</gene>